<dbReference type="InterPro" id="IPR002508">
    <property type="entry name" value="MurNAc-LAA_cat"/>
</dbReference>
<dbReference type="PANTHER" id="PTHR30404:SF0">
    <property type="entry name" value="N-ACETYLMURAMOYL-L-ALANINE AMIDASE AMIC"/>
    <property type="match status" value="1"/>
</dbReference>
<accession>A0A8S5SWU1</accession>
<dbReference type="SMART" id="SM00646">
    <property type="entry name" value="Ami_3"/>
    <property type="match status" value="1"/>
</dbReference>
<dbReference type="Gene3D" id="1.10.101.10">
    <property type="entry name" value="PGBD-like superfamily/PGBD"/>
    <property type="match status" value="2"/>
</dbReference>
<dbReference type="InterPro" id="IPR036366">
    <property type="entry name" value="PGBDSf"/>
</dbReference>
<dbReference type="InterPro" id="IPR036365">
    <property type="entry name" value="PGBD-like_sf"/>
</dbReference>
<feature type="region of interest" description="Disordered" evidence="2">
    <location>
        <begin position="182"/>
        <end position="203"/>
    </location>
</feature>
<dbReference type="InterPro" id="IPR002477">
    <property type="entry name" value="Peptidoglycan-bd-like"/>
</dbReference>
<keyword evidence="1 4" id="KW-0378">Hydrolase</keyword>
<name>A0A8S5SWU1_9CAUD</name>
<dbReference type="Gene3D" id="3.40.630.40">
    <property type="entry name" value="Zn-dependent exopeptidases"/>
    <property type="match status" value="1"/>
</dbReference>
<evidence type="ECO:0000313" key="4">
    <source>
        <dbReference type="EMBL" id="DAF55159.1"/>
    </source>
</evidence>
<dbReference type="InterPro" id="IPR050695">
    <property type="entry name" value="N-acetylmuramoyl_amidase_3"/>
</dbReference>
<dbReference type="SUPFAM" id="SSF53187">
    <property type="entry name" value="Zn-dependent exopeptidases"/>
    <property type="match status" value="1"/>
</dbReference>
<dbReference type="GO" id="GO:0009253">
    <property type="term" value="P:peptidoglycan catabolic process"/>
    <property type="evidence" value="ECO:0007669"/>
    <property type="project" value="InterPro"/>
</dbReference>
<organism evidence="4">
    <name type="scientific">Siphoviridae sp. ctZHD14</name>
    <dbReference type="NCBI Taxonomy" id="2827891"/>
    <lineage>
        <taxon>Viruses</taxon>
        <taxon>Duplodnaviria</taxon>
        <taxon>Heunggongvirae</taxon>
        <taxon>Uroviricota</taxon>
        <taxon>Caudoviricetes</taxon>
    </lineage>
</organism>
<dbReference type="Pfam" id="PF01471">
    <property type="entry name" value="PG_binding_1"/>
    <property type="match status" value="1"/>
</dbReference>
<evidence type="ECO:0000256" key="1">
    <source>
        <dbReference type="ARBA" id="ARBA00022801"/>
    </source>
</evidence>
<sequence length="332" mass="34833">MKIAIAGGHSKAAPGASHFIDEYVEDRKVAAALITELNNRGVSTVACSNEKTTQGSELAEECRLANNSGADLFIAIHFNAASVTEGQRGTEVWYYNGSNTGRNYAANVSAKLASKLGLPNRGPKATRGLYVLRHTNMTAILIEVCFVDAHADTNAYQSLGYQAVAAAIADALCGTDRGTTGSTSVEVSAPSQPAASNSSTSSSRSSVAAVQRWCNDNYNYSQAVDGINGRNTKRGLVMALQTELNRQFGAGLVVDGYWGPKTRAACVNVRRGARGNITKVLQGALICLCYNTGGFDGIYGGSTENAVIAFQKSHGLSPDGVAGKNTFAKLFG</sequence>
<feature type="domain" description="MurNAc-LAA" evidence="3">
    <location>
        <begin position="62"/>
        <end position="173"/>
    </location>
</feature>
<evidence type="ECO:0000259" key="3">
    <source>
        <dbReference type="SMART" id="SM00646"/>
    </source>
</evidence>
<dbReference type="CDD" id="cd02696">
    <property type="entry name" value="MurNAc-LAA"/>
    <property type="match status" value="1"/>
</dbReference>
<dbReference type="EMBL" id="BK032687">
    <property type="protein sequence ID" value="DAF55159.1"/>
    <property type="molecule type" value="Genomic_DNA"/>
</dbReference>
<proteinExistence type="predicted"/>
<dbReference type="GO" id="GO:0008745">
    <property type="term" value="F:N-acetylmuramoyl-L-alanine amidase activity"/>
    <property type="evidence" value="ECO:0007669"/>
    <property type="project" value="InterPro"/>
</dbReference>
<dbReference type="Pfam" id="PF01520">
    <property type="entry name" value="Amidase_3"/>
    <property type="match status" value="1"/>
</dbReference>
<evidence type="ECO:0000256" key="2">
    <source>
        <dbReference type="SAM" id="MobiDB-lite"/>
    </source>
</evidence>
<dbReference type="PANTHER" id="PTHR30404">
    <property type="entry name" value="N-ACETYLMURAMOYL-L-ALANINE AMIDASE"/>
    <property type="match status" value="1"/>
</dbReference>
<feature type="compositionally biased region" description="Low complexity" evidence="2">
    <location>
        <begin position="188"/>
        <end position="203"/>
    </location>
</feature>
<reference evidence="4" key="1">
    <citation type="journal article" date="2021" name="Proc. Natl. Acad. Sci. U.S.A.">
        <title>A Catalog of Tens of Thousands of Viruses from Human Metagenomes Reveals Hidden Associations with Chronic Diseases.</title>
        <authorList>
            <person name="Tisza M.J."/>
            <person name="Buck C.B."/>
        </authorList>
    </citation>
    <scope>NUCLEOTIDE SEQUENCE</scope>
    <source>
        <strain evidence="4">CtZHD14</strain>
    </source>
</reference>
<protein>
    <submittedName>
        <fullName evidence="4">Cell wall hydrolase autolysin</fullName>
    </submittedName>
</protein>
<dbReference type="SUPFAM" id="SSF47090">
    <property type="entry name" value="PGBD-like"/>
    <property type="match status" value="1"/>
</dbReference>